<name>A0ABY5D2G7_9ACTN</name>
<dbReference type="GO" id="GO:0005524">
    <property type="term" value="F:ATP binding"/>
    <property type="evidence" value="ECO:0007669"/>
    <property type="project" value="UniProtKB-KW"/>
</dbReference>
<keyword evidence="3" id="KW-1185">Reference proteome</keyword>
<proteinExistence type="predicted"/>
<accession>A0ABY5D2G7</accession>
<dbReference type="RefSeq" id="WP_254416856.1">
    <property type="nucleotide sequence ID" value="NZ_BAAAJB010000003.1"/>
</dbReference>
<dbReference type="CDD" id="cd16936">
    <property type="entry name" value="HATPase_RsbW-like"/>
    <property type="match status" value="1"/>
</dbReference>
<protein>
    <submittedName>
        <fullName evidence="2">ATP-binding protein</fullName>
    </submittedName>
</protein>
<dbReference type="Proteomes" id="UP001055940">
    <property type="component" value="Chromosome"/>
</dbReference>
<sequence length="176" mass="19492">MYERSAYKPPSPNRPEPHRHLGRFPRHAVSVKEVRDWLRRRMNLRPASARIPAPITEDALLITSEITTNALLHSPSSGQRGAFVVSAFFYTHCMRVSIRGGSTTRTRTPHLRVLPATPDAEHGRGLHIVNALASTWGSEHTRNGSAVFFTLDWESPDPLPKPGSFAVLTSPSLGRG</sequence>
<keyword evidence="2" id="KW-0547">Nucleotide-binding</keyword>
<dbReference type="EMBL" id="CP099837">
    <property type="protein sequence ID" value="USY17278.1"/>
    <property type="molecule type" value="Genomic_DNA"/>
</dbReference>
<dbReference type="PANTHER" id="PTHR35526">
    <property type="entry name" value="ANTI-SIGMA-F FACTOR RSBW-RELATED"/>
    <property type="match status" value="1"/>
</dbReference>
<dbReference type="InterPro" id="IPR050267">
    <property type="entry name" value="Anti-sigma-factor_SerPK"/>
</dbReference>
<dbReference type="InterPro" id="IPR036890">
    <property type="entry name" value="HATPase_C_sf"/>
</dbReference>
<organism evidence="2 3">
    <name type="scientific">Nocardiopsis exhalans</name>
    <dbReference type="NCBI Taxonomy" id="163604"/>
    <lineage>
        <taxon>Bacteria</taxon>
        <taxon>Bacillati</taxon>
        <taxon>Actinomycetota</taxon>
        <taxon>Actinomycetes</taxon>
        <taxon>Streptosporangiales</taxon>
        <taxon>Nocardiopsidaceae</taxon>
        <taxon>Nocardiopsis</taxon>
    </lineage>
</organism>
<gene>
    <name evidence="2" type="ORF">NE857_18165</name>
</gene>
<dbReference type="Gene3D" id="3.30.565.10">
    <property type="entry name" value="Histidine kinase-like ATPase, C-terminal domain"/>
    <property type="match status" value="1"/>
</dbReference>
<feature type="region of interest" description="Disordered" evidence="1">
    <location>
        <begin position="1"/>
        <end position="24"/>
    </location>
</feature>
<evidence type="ECO:0000313" key="3">
    <source>
        <dbReference type="Proteomes" id="UP001055940"/>
    </source>
</evidence>
<reference evidence="2" key="1">
    <citation type="submission" date="2022-06" db="EMBL/GenBank/DDBJ databases">
        <authorList>
            <person name="Ping M."/>
        </authorList>
    </citation>
    <scope>NUCLEOTIDE SEQUENCE</scope>
    <source>
        <strain evidence="2">JCM11759T</strain>
    </source>
</reference>
<dbReference type="PANTHER" id="PTHR35526:SF3">
    <property type="entry name" value="ANTI-SIGMA-F FACTOR RSBW"/>
    <property type="match status" value="1"/>
</dbReference>
<keyword evidence="2" id="KW-0067">ATP-binding</keyword>
<evidence type="ECO:0000313" key="2">
    <source>
        <dbReference type="EMBL" id="USY17278.1"/>
    </source>
</evidence>
<evidence type="ECO:0000256" key="1">
    <source>
        <dbReference type="SAM" id="MobiDB-lite"/>
    </source>
</evidence>